<evidence type="ECO:0000256" key="2">
    <source>
        <dbReference type="ARBA" id="ARBA00022679"/>
    </source>
</evidence>
<dbReference type="Gene3D" id="3.40.50.150">
    <property type="entry name" value="Vaccinia Virus protein VP39"/>
    <property type="match status" value="1"/>
</dbReference>
<dbReference type="PANTHER" id="PTHR43542">
    <property type="entry name" value="METHYLTRANSFERASE"/>
    <property type="match status" value="1"/>
</dbReference>
<gene>
    <name evidence="3" type="ORF">C8E02_3328</name>
</gene>
<proteinExistence type="predicted"/>
<sequence>MAQQRNRVRIIAGKYRRRLLPFPDVDGLRPTPDRVRETVFNWLADRVENADCLDLFAGSGAMGFEAASRGARKVVLVEKSRTALQCLRDSKTLLAAAEVQLHSGAAEDYLARSAERFDLIFLDPPYALTLLPALLPKVGRMLKAGGCIYIESDRPEQFTGWRVLKEGKAGAVRFALLAAESSE</sequence>
<organism evidence="3 4">
    <name type="scientific">Vogesella indigofera</name>
    <name type="common">Pseudomonas indigofera</name>
    <dbReference type="NCBI Taxonomy" id="45465"/>
    <lineage>
        <taxon>Bacteria</taxon>
        <taxon>Pseudomonadati</taxon>
        <taxon>Pseudomonadota</taxon>
        <taxon>Betaproteobacteria</taxon>
        <taxon>Neisseriales</taxon>
        <taxon>Chromobacteriaceae</taxon>
        <taxon>Vogesella</taxon>
    </lineage>
</organism>
<dbReference type="GO" id="GO:0008168">
    <property type="term" value="F:methyltransferase activity"/>
    <property type="evidence" value="ECO:0007669"/>
    <property type="project" value="UniProtKB-KW"/>
</dbReference>
<dbReference type="InterPro" id="IPR004398">
    <property type="entry name" value="RNA_MeTrfase_RsmD"/>
</dbReference>
<dbReference type="GO" id="GO:0031167">
    <property type="term" value="P:rRNA methylation"/>
    <property type="evidence" value="ECO:0007669"/>
    <property type="project" value="InterPro"/>
</dbReference>
<dbReference type="PIRSF" id="PIRSF004553">
    <property type="entry name" value="CHP00095"/>
    <property type="match status" value="1"/>
</dbReference>
<dbReference type="CDD" id="cd02440">
    <property type="entry name" value="AdoMet_MTases"/>
    <property type="match status" value="1"/>
</dbReference>
<dbReference type="PANTHER" id="PTHR43542:SF1">
    <property type="entry name" value="METHYLTRANSFERASE"/>
    <property type="match status" value="1"/>
</dbReference>
<dbReference type="GO" id="GO:0003676">
    <property type="term" value="F:nucleic acid binding"/>
    <property type="evidence" value="ECO:0007669"/>
    <property type="project" value="InterPro"/>
</dbReference>
<accession>A0A495AXD8</accession>
<dbReference type="Proteomes" id="UP000279384">
    <property type="component" value="Unassembled WGS sequence"/>
</dbReference>
<dbReference type="InterPro" id="IPR029063">
    <property type="entry name" value="SAM-dependent_MTases_sf"/>
</dbReference>
<keyword evidence="2 3" id="KW-0808">Transferase</keyword>
<protein>
    <submittedName>
        <fullName evidence="3">16S rRNA (Guanine966-N2)-methyltransferase</fullName>
    </submittedName>
</protein>
<evidence type="ECO:0000256" key="1">
    <source>
        <dbReference type="ARBA" id="ARBA00022603"/>
    </source>
</evidence>
<dbReference type="Pfam" id="PF03602">
    <property type="entry name" value="Cons_hypoth95"/>
    <property type="match status" value="1"/>
</dbReference>
<evidence type="ECO:0000313" key="3">
    <source>
        <dbReference type="EMBL" id="RKQ53392.1"/>
    </source>
</evidence>
<keyword evidence="1 3" id="KW-0489">Methyltransferase</keyword>
<name>A0A495AXD8_VOGIN</name>
<comment type="caution">
    <text evidence="3">The sequence shown here is derived from an EMBL/GenBank/DDBJ whole genome shotgun (WGS) entry which is preliminary data.</text>
</comment>
<dbReference type="NCBIfam" id="TIGR00095">
    <property type="entry name" value="16S rRNA (guanine(966)-N(2))-methyltransferase RsmD"/>
    <property type="match status" value="1"/>
</dbReference>
<reference evidence="3 4" key="1">
    <citation type="submission" date="2018-10" db="EMBL/GenBank/DDBJ databases">
        <title>Genomic Encyclopedia of Type Strains, Phase IV (KMG-IV): sequencing the most valuable type-strain genomes for metagenomic binning, comparative biology and taxonomic classification.</title>
        <authorList>
            <person name="Goeker M."/>
        </authorList>
    </citation>
    <scope>NUCLEOTIDE SEQUENCE [LARGE SCALE GENOMIC DNA]</scope>
    <source>
        <strain evidence="3 4">DSM 3303</strain>
    </source>
</reference>
<dbReference type="RefSeq" id="WP_120812567.1">
    <property type="nucleotide sequence ID" value="NZ_RBID01000019.1"/>
</dbReference>
<dbReference type="AlphaFoldDB" id="A0A495AXD8"/>
<dbReference type="EMBL" id="RBID01000019">
    <property type="protein sequence ID" value="RKQ53392.1"/>
    <property type="molecule type" value="Genomic_DNA"/>
</dbReference>
<evidence type="ECO:0000313" key="4">
    <source>
        <dbReference type="Proteomes" id="UP000279384"/>
    </source>
</evidence>
<dbReference type="PROSITE" id="PS00092">
    <property type="entry name" value="N6_MTASE"/>
    <property type="match status" value="1"/>
</dbReference>
<dbReference type="SUPFAM" id="SSF53335">
    <property type="entry name" value="S-adenosyl-L-methionine-dependent methyltransferases"/>
    <property type="match status" value="1"/>
</dbReference>
<dbReference type="InterPro" id="IPR002052">
    <property type="entry name" value="DNA_methylase_N6_adenine_CS"/>
</dbReference>